<dbReference type="PANTHER" id="PTHR47784">
    <property type="entry name" value="STEROL UPTAKE CONTROL PROTEIN 2"/>
    <property type="match status" value="1"/>
</dbReference>
<dbReference type="RefSeq" id="XP_500638.3">
    <property type="nucleotide sequence ID" value="XM_500638.3"/>
</dbReference>
<accession>A0A1D8N6Z8</accession>
<dbReference type="EMBL" id="CP017554">
    <property type="protein sequence ID" value="AOW01410.1"/>
    <property type="molecule type" value="Genomic_DNA"/>
</dbReference>
<dbReference type="PANTHER" id="PTHR47784:SF5">
    <property type="entry name" value="STEROL UPTAKE CONTROL PROTEIN 2"/>
    <property type="match status" value="1"/>
</dbReference>
<reference evidence="1 2" key="1">
    <citation type="journal article" date="2016" name="PLoS ONE">
        <title>Sequence Assembly of Yarrowia lipolytica Strain W29/CLIB89 Shows Transposable Element Diversity.</title>
        <authorList>
            <person name="Magnan C."/>
            <person name="Yu J."/>
            <person name="Chang I."/>
            <person name="Jahn E."/>
            <person name="Kanomata Y."/>
            <person name="Wu J."/>
            <person name="Zeller M."/>
            <person name="Oakes M."/>
            <person name="Baldi P."/>
            <person name="Sandmeyer S."/>
        </authorList>
    </citation>
    <scope>NUCLEOTIDE SEQUENCE [LARGE SCALE GENOMIC DNA]</scope>
    <source>
        <strain evidence="2">CLIB89(W29)</strain>
    </source>
</reference>
<evidence type="ECO:0000313" key="1">
    <source>
        <dbReference type="EMBL" id="AOW01410.1"/>
    </source>
</evidence>
<dbReference type="GeneID" id="2907118"/>
<protein>
    <submittedName>
        <fullName evidence="1">Uncharacterized protein</fullName>
    </submittedName>
</protein>
<dbReference type="KEGG" id="yli:2907118"/>
<evidence type="ECO:0000313" key="2">
    <source>
        <dbReference type="Proteomes" id="UP000182444"/>
    </source>
</evidence>
<sequence>MFSSDDENDNETPQSMAITNTSMALLLGLDFTQLELLRFYYLESVPVLCEASGKDVSQWLKNTPGLISQSPALKQACLVFASVHLRHVRKSTDYISTNSTVHKPKPNMLSDRAMTQLLSEFILLLIQHKKELLNLSPPTYPGVLTTSVIIYIIAISMGPLMPLVNFDGGADLFQVTRNMMAISADPILGIVQPVQAPFFPPSDAGRILLPREEDLWGIVKLVDQSTAYSEFDKRTLKFTLSCEIYSLLHLFHLDTKLHSVGHTGAWCSYWRDGFLQLRRELNPYALLLISYYCAYTHLFHQMFWWADRTVDTVYEIVDYLPEELKKYAEWPLQMVRRFDYGVDEFLTGKLRKLSIYTRRSVFNQRRGVRTNTRNHRRRV</sequence>
<dbReference type="InterPro" id="IPR053157">
    <property type="entry name" value="Sterol_Uptake_Regulator"/>
</dbReference>
<dbReference type="VEuPathDB" id="FungiDB:YALI1_B11388g"/>
<dbReference type="AlphaFoldDB" id="A0A1D8N6Z8"/>
<dbReference type="Proteomes" id="UP000182444">
    <property type="component" value="Chromosome 1B"/>
</dbReference>
<gene>
    <name evidence="1" type="ORF">YALI1_B11388g</name>
</gene>
<dbReference type="VEuPathDB" id="FungiDB:YALI0_B08360g"/>
<dbReference type="GO" id="GO:0001228">
    <property type="term" value="F:DNA-binding transcription activator activity, RNA polymerase II-specific"/>
    <property type="evidence" value="ECO:0007669"/>
    <property type="project" value="TreeGrafter"/>
</dbReference>
<proteinExistence type="predicted"/>
<name>A0A1D8N6Z8_YARLL</name>
<organism evidence="1 2">
    <name type="scientific">Yarrowia lipolytica</name>
    <name type="common">Candida lipolytica</name>
    <dbReference type="NCBI Taxonomy" id="4952"/>
    <lineage>
        <taxon>Eukaryota</taxon>
        <taxon>Fungi</taxon>
        <taxon>Dikarya</taxon>
        <taxon>Ascomycota</taxon>
        <taxon>Saccharomycotina</taxon>
        <taxon>Dipodascomycetes</taxon>
        <taxon>Dipodascales</taxon>
        <taxon>Dipodascales incertae sedis</taxon>
        <taxon>Yarrowia</taxon>
    </lineage>
</organism>